<evidence type="ECO:0008006" key="3">
    <source>
        <dbReference type="Google" id="ProtNLM"/>
    </source>
</evidence>
<reference evidence="1 2" key="1">
    <citation type="journal article" date="2011" name="ISME J.">
        <title>Community ecology of hot spring cyanobacterial mats: predominant populations and their functional potential.</title>
        <authorList>
            <person name="Klatt C.G."/>
            <person name="Wood J.M."/>
            <person name="Rusch D.B."/>
            <person name="Bateson M.M."/>
            <person name="Hamamura N."/>
            <person name="Heidelberg J.F."/>
            <person name="Grossman A.R."/>
            <person name="Bhaya D."/>
            <person name="Cohan F.M."/>
            <person name="Kuhl M."/>
            <person name="Bryant D.A."/>
            <person name="Ward D.M."/>
        </authorList>
    </citation>
    <scope>NUCLEOTIDE SEQUENCE [LARGE SCALE GENOMIC DNA]</scope>
    <source>
        <strain evidence="1">OS</strain>
    </source>
</reference>
<sequence length="149" mass="16575">MGCQRPSEPPSTLSEPEASVSANGIIFTLRVSRTKFYANDTLTGTFEVWNNSAIERTFLFFNRQHLVLEVQSENGGVISASSIPSQFSAGIFRLAVNQRYTYPFAFVPRSPKTGGALQAGTYWLCAYLSENHSPKVRLKITIESQPYSQ</sequence>
<protein>
    <recommendedName>
        <fullName evidence="3">Intracellular proteinase inhibitor BsuPI domain-containing protein</fullName>
    </recommendedName>
</protein>
<dbReference type="AlphaFoldDB" id="A0A395LXC6"/>
<proteinExistence type="predicted"/>
<comment type="caution">
    <text evidence="1">The sequence shown here is derived from an EMBL/GenBank/DDBJ whole genome shotgun (WGS) entry which is preliminary data.</text>
</comment>
<organism evidence="1 2">
    <name type="scientific">Candidatus Thermochlorobacter aerophilus</name>
    <dbReference type="NCBI Taxonomy" id="1868324"/>
    <lineage>
        <taxon>Bacteria</taxon>
        <taxon>Pseudomonadati</taxon>
        <taxon>Chlorobiota</taxon>
        <taxon>Chlorobiia</taxon>
        <taxon>Chlorobiales</taxon>
        <taxon>Candidatus Thermochlorobacteriaceae</taxon>
        <taxon>Candidatus Thermochlorobacter</taxon>
    </lineage>
</organism>
<dbReference type="EMBL" id="PHFL01000068">
    <property type="protein sequence ID" value="RFM23225.1"/>
    <property type="molecule type" value="Genomic_DNA"/>
</dbReference>
<evidence type="ECO:0000313" key="2">
    <source>
        <dbReference type="Proteomes" id="UP000266389"/>
    </source>
</evidence>
<gene>
    <name evidence="1" type="ORF">D0433_12140</name>
</gene>
<dbReference type="Proteomes" id="UP000266389">
    <property type="component" value="Unassembled WGS sequence"/>
</dbReference>
<name>A0A395LXC6_9BACT</name>
<evidence type="ECO:0000313" key="1">
    <source>
        <dbReference type="EMBL" id="RFM23225.1"/>
    </source>
</evidence>
<accession>A0A395LXC6</accession>